<dbReference type="GO" id="GO:0005524">
    <property type="term" value="F:ATP binding"/>
    <property type="evidence" value="ECO:0007669"/>
    <property type="project" value="UniProtKB-UniRule"/>
</dbReference>
<organism evidence="7 8">
    <name type="scientific">Thermoflavimicrobium daqui</name>
    <dbReference type="NCBI Taxonomy" id="2137476"/>
    <lineage>
        <taxon>Bacteria</taxon>
        <taxon>Bacillati</taxon>
        <taxon>Bacillota</taxon>
        <taxon>Bacilli</taxon>
        <taxon>Bacillales</taxon>
        <taxon>Thermoactinomycetaceae</taxon>
        <taxon>Thermoflavimicrobium</taxon>
    </lineage>
</organism>
<evidence type="ECO:0000256" key="5">
    <source>
        <dbReference type="PROSITE-ProRule" id="PRU00560"/>
    </source>
</evidence>
<keyword evidence="8" id="KW-1185">Reference proteome</keyword>
<dbReference type="GO" id="GO:0016787">
    <property type="term" value="F:hydrolase activity"/>
    <property type="evidence" value="ECO:0007669"/>
    <property type="project" value="UniProtKB-UniRule"/>
</dbReference>
<dbReference type="InterPro" id="IPR048228">
    <property type="entry name" value="HelD_bacillota"/>
</dbReference>
<dbReference type="GO" id="GO:0005829">
    <property type="term" value="C:cytosol"/>
    <property type="evidence" value="ECO:0007669"/>
    <property type="project" value="TreeGrafter"/>
</dbReference>
<evidence type="ECO:0000256" key="1">
    <source>
        <dbReference type="ARBA" id="ARBA00022741"/>
    </source>
</evidence>
<comment type="caution">
    <text evidence="7">The sequence shown here is derived from an EMBL/GenBank/DDBJ whole genome shotgun (WGS) entry which is preliminary data.</text>
</comment>
<name>A0A364K4B8_9BACL</name>
<dbReference type="AlphaFoldDB" id="A0A364K4B8"/>
<evidence type="ECO:0000313" key="7">
    <source>
        <dbReference type="EMBL" id="RAL24215.1"/>
    </source>
</evidence>
<feature type="binding site" evidence="5">
    <location>
        <begin position="233"/>
        <end position="240"/>
    </location>
    <ligand>
        <name>ATP</name>
        <dbReference type="ChEBI" id="CHEBI:30616"/>
    </ligand>
</feature>
<dbReference type="PANTHER" id="PTHR11070">
    <property type="entry name" value="UVRD / RECB / PCRA DNA HELICASE FAMILY MEMBER"/>
    <property type="match status" value="1"/>
</dbReference>
<dbReference type="OrthoDB" id="9787585at2"/>
<feature type="domain" description="UvrD-like helicase ATP-binding" evidence="6">
    <location>
        <begin position="212"/>
        <end position="619"/>
    </location>
</feature>
<dbReference type="InterPro" id="IPR027785">
    <property type="entry name" value="UvrD-like_helicase_C"/>
</dbReference>
<protein>
    <submittedName>
        <fullName evidence="7">Helicase</fullName>
    </submittedName>
</protein>
<dbReference type="Pfam" id="PF13538">
    <property type="entry name" value="UvrD_C_2"/>
    <property type="match status" value="1"/>
</dbReference>
<sequence length="785" mass="92063">MNKWEREWKEEQQRVDHVVQKISKRLSSLVQQTSTMRADIVEIRNQFWEDITVNVDDPIEAAETYASIKQQAEVLSERERSHRHVRNQLKTLSKLQHSPYFARIDLKVEDEEEAEPIYMGVGSFFDEESETFLIYDWRAPISSLYYDFSPGEVEYRTPEGLVKGVMELKRQYLIRNGHIDSMFDTGITIGDEMLREALGRRSDMQMKSIVATIQKEQNQIIRDERNRLLIVQGAAGSGKTSVAMQRVAYLLYRYRDTLRPENIVLFSPNPLFNSYVATVLPELGEENMRQTTFQEYLESQLSKTFEVEDPFTQLEYILTHEDNRSYAARIAGITIKSSLEFMDVIQSYVAFLGQQGLIFKDIRFRDEVLISAEAIREKFYSFDPALRIPNRMRLVAEWLIEELKEREIQERSKSWVEDEIELLSKEDYLKVYKKLRRQKRFTDQSFDDFDREKEMLSSMVVRKEFKPLLTKVNQFYFIDIPAIYRQLYTNPQFIFELRPEWEVPSLWEEICVQTVEKLKHFELAYEDATPYLYLKDCIEGFRINTSVRHVFIDEAQDFSPFHFAFMKQIFPLSKLTVLGDLNQGLYAHNMTDDGFTSLLSLYDPEETRVFKLNRSYRSTWPITQFTRGMIPGGQDIEPFQREGSKPMVTQVSDKQELERKVADRIHHLQLAGHQTIAIICKTAKESKEVYTALQGKVPLSFIHKETTTLKKGVVVIPTYLAKGVEFDAVIIYNGSKSQYGRESERKLFYTSCTRAMHELYIYSLGEITPFISEVSSDTYVLERNL</sequence>
<dbReference type="InterPro" id="IPR014016">
    <property type="entry name" value="UvrD-like_ATP-bd"/>
</dbReference>
<proteinExistence type="predicted"/>
<evidence type="ECO:0000256" key="4">
    <source>
        <dbReference type="ARBA" id="ARBA00022840"/>
    </source>
</evidence>
<dbReference type="GO" id="GO:0000725">
    <property type="term" value="P:recombinational repair"/>
    <property type="evidence" value="ECO:0007669"/>
    <property type="project" value="TreeGrafter"/>
</dbReference>
<dbReference type="Pfam" id="PF00580">
    <property type="entry name" value="UvrD-helicase"/>
    <property type="match status" value="1"/>
</dbReference>
<keyword evidence="2 5" id="KW-0378">Hydrolase</keyword>
<dbReference type="EMBL" id="QJKK01000005">
    <property type="protein sequence ID" value="RAL24215.1"/>
    <property type="molecule type" value="Genomic_DNA"/>
</dbReference>
<evidence type="ECO:0000256" key="3">
    <source>
        <dbReference type="ARBA" id="ARBA00022806"/>
    </source>
</evidence>
<evidence type="ECO:0000313" key="8">
    <source>
        <dbReference type="Proteomes" id="UP000251213"/>
    </source>
</evidence>
<reference evidence="7 8" key="1">
    <citation type="submission" date="2018-06" db="EMBL/GenBank/DDBJ databases">
        <title>Thermoflavimicrobium daqus sp. nov., a thermophilic microbe isolated from Moutai-flavour Daqu.</title>
        <authorList>
            <person name="Wang X."/>
            <person name="Zhou H."/>
        </authorList>
    </citation>
    <scope>NUCLEOTIDE SEQUENCE [LARGE SCALE GENOMIC DNA]</scope>
    <source>
        <strain evidence="7 8">FBKL4.011</strain>
    </source>
</reference>
<dbReference type="Proteomes" id="UP000251213">
    <property type="component" value="Unassembled WGS sequence"/>
</dbReference>
<dbReference type="GO" id="GO:0043138">
    <property type="term" value="F:3'-5' DNA helicase activity"/>
    <property type="evidence" value="ECO:0007669"/>
    <property type="project" value="TreeGrafter"/>
</dbReference>
<evidence type="ECO:0000259" key="6">
    <source>
        <dbReference type="PROSITE" id="PS51198"/>
    </source>
</evidence>
<dbReference type="InterPro" id="IPR027417">
    <property type="entry name" value="P-loop_NTPase"/>
</dbReference>
<gene>
    <name evidence="7" type="ORF">DL897_11085</name>
</gene>
<keyword evidence="3 5" id="KW-0347">Helicase</keyword>
<dbReference type="PROSITE" id="PS51198">
    <property type="entry name" value="UVRD_HELICASE_ATP_BIND"/>
    <property type="match status" value="1"/>
</dbReference>
<dbReference type="RefSeq" id="WP_113659208.1">
    <property type="nucleotide sequence ID" value="NZ_KZ845667.1"/>
</dbReference>
<dbReference type="GO" id="GO:0003677">
    <property type="term" value="F:DNA binding"/>
    <property type="evidence" value="ECO:0007669"/>
    <property type="project" value="InterPro"/>
</dbReference>
<dbReference type="InterPro" id="IPR000212">
    <property type="entry name" value="DNA_helicase_UvrD/REP"/>
</dbReference>
<keyword evidence="1 5" id="KW-0547">Nucleotide-binding</keyword>
<keyword evidence="4 5" id="KW-0067">ATP-binding</keyword>
<evidence type="ECO:0000256" key="2">
    <source>
        <dbReference type="ARBA" id="ARBA00022801"/>
    </source>
</evidence>
<dbReference type="SUPFAM" id="SSF52540">
    <property type="entry name" value="P-loop containing nucleoside triphosphate hydrolases"/>
    <property type="match status" value="1"/>
</dbReference>
<dbReference type="PANTHER" id="PTHR11070:SF17">
    <property type="entry name" value="DNA HELICASE IV"/>
    <property type="match status" value="1"/>
</dbReference>
<accession>A0A364K4B8</accession>
<reference evidence="7 8" key="2">
    <citation type="submission" date="2018-06" db="EMBL/GenBank/DDBJ databases">
        <authorList>
            <person name="Zhirakovskaya E."/>
        </authorList>
    </citation>
    <scope>NUCLEOTIDE SEQUENCE [LARGE SCALE GENOMIC DNA]</scope>
    <source>
        <strain evidence="7 8">FBKL4.011</strain>
    </source>
</reference>
<dbReference type="Gene3D" id="3.40.50.300">
    <property type="entry name" value="P-loop containing nucleotide triphosphate hydrolases"/>
    <property type="match status" value="3"/>
</dbReference>
<dbReference type="NCBIfam" id="NF041464">
    <property type="entry name" value="HelD_BACSU"/>
    <property type="match status" value="1"/>
</dbReference>